<dbReference type="Proteomes" id="UP000831534">
    <property type="component" value="Chromosome"/>
</dbReference>
<keyword evidence="2" id="KW-1185">Reference proteome</keyword>
<reference evidence="1" key="2">
    <citation type="journal article" date="2022" name="Res Sq">
        <title>Evolution of multicellular longitudinally dividing oral cavity symbionts (Neisseriaceae).</title>
        <authorList>
            <person name="Nyongesa S."/>
            <person name="Weber P."/>
            <person name="Bernet E."/>
            <person name="Pullido F."/>
            <person name="Nieckarz M."/>
            <person name="Delaby M."/>
            <person name="Nieves C."/>
            <person name="Viehboeck T."/>
            <person name="Krause N."/>
            <person name="Rivera-Millot A."/>
            <person name="Nakamura A."/>
            <person name="Vischer N."/>
            <person name="VanNieuwenhze M."/>
            <person name="Brun Y."/>
            <person name="Cava F."/>
            <person name="Bulgheresi S."/>
            <person name="Veyrier F."/>
        </authorList>
    </citation>
    <scope>NUCLEOTIDE SEQUENCE</scope>
    <source>
        <strain evidence="1">17694</strain>
    </source>
</reference>
<gene>
    <name evidence="1" type="ORF">LVJ77_08300</name>
</gene>
<evidence type="ECO:0000313" key="2">
    <source>
        <dbReference type="Proteomes" id="UP000831534"/>
    </source>
</evidence>
<protein>
    <submittedName>
        <fullName evidence="1">Uncharacterized protein</fullName>
    </submittedName>
</protein>
<organism evidence="1 2">
    <name type="scientific">Conchiformibius kuhniae</name>
    <dbReference type="NCBI Taxonomy" id="211502"/>
    <lineage>
        <taxon>Bacteria</taxon>
        <taxon>Pseudomonadati</taxon>
        <taxon>Pseudomonadota</taxon>
        <taxon>Betaproteobacteria</taxon>
        <taxon>Neisseriales</taxon>
        <taxon>Neisseriaceae</taxon>
        <taxon>Conchiformibius</taxon>
    </lineage>
</organism>
<dbReference type="AlphaFoldDB" id="A0A8T9MR18"/>
<name>A0A8T9MR18_9NEIS</name>
<accession>A0A8T9MR18</accession>
<dbReference type="EMBL" id="CP091521">
    <property type="protein sequence ID" value="UOP04340.1"/>
    <property type="molecule type" value="Genomic_DNA"/>
</dbReference>
<proteinExistence type="predicted"/>
<sequence>MSYQGLSCFDLDSRIRGNDDAKIFQPINNTTSFETRRHARTFRHDGALFFTPDTPPYN</sequence>
<evidence type="ECO:0000313" key="1">
    <source>
        <dbReference type="EMBL" id="UOP04340.1"/>
    </source>
</evidence>
<reference evidence="1" key="1">
    <citation type="submission" date="2021-12" db="EMBL/GenBank/DDBJ databases">
        <authorList>
            <person name="Veyrier F.J."/>
        </authorList>
    </citation>
    <scope>NUCLEOTIDE SEQUENCE</scope>
    <source>
        <strain evidence="1">17694</strain>
    </source>
</reference>